<dbReference type="EMBL" id="LN614830">
    <property type="protein sequence ID" value="CEG61561.1"/>
    <property type="molecule type" value="Genomic_DNA"/>
</dbReference>
<dbReference type="GO" id="GO:0070778">
    <property type="term" value="P:L-aspartate transmembrane transport"/>
    <property type="evidence" value="ECO:0007669"/>
    <property type="project" value="TreeGrafter"/>
</dbReference>
<dbReference type="GO" id="GO:0015366">
    <property type="term" value="F:malate:proton symporter activity"/>
    <property type="evidence" value="ECO:0007669"/>
    <property type="project" value="TreeGrafter"/>
</dbReference>
<evidence type="ECO:0000313" key="11">
    <source>
        <dbReference type="Proteomes" id="UP000032414"/>
    </source>
</evidence>
<evidence type="ECO:0000256" key="1">
    <source>
        <dbReference type="ARBA" id="ARBA00004651"/>
    </source>
</evidence>
<dbReference type="GO" id="GO:0015138">
    <property type="term" value="F:fumarate transmembrane transporter activity"/>
    <property type="evidence" value="ECO:0007669"/>
    <property type="project" value="TreeGrafter"/>
</dbReference>
<keyword evidence="7 8" id="KW-0472">Membrane</keyword>
<dbReference type="RefSeq" id="WP_064102974.1">
    <property type="nucleotide sequence ID" value="NZ_CP020614.1"/>
</dbReference>
<feature type="transmembrane region" description="Helical" evidence="8">
    <location>
        <begin position="35"/>
        <end position="53"/>
    </location>
</feature>
<dbReference type="GO" id="GO:0015141">
    <property type="term" value="F:succinate transmembrane transporter activity"/>
    <property type="evidence" value="ECO:0007669"/>
    <property type="project" value="TreeGrafter"/>
</dbReference>
<evidence type="ECO:0000256" key="2">
    <source>
        <dbReference type="ARBA" id="ARBA00022448"/>
    </source>
</evidence>
<proteinExistence type="predicted"/>
<evidence type="ECO:0000256" key="6">
    <source>
        <dbReference type="ARBA" id="ARBA00022989"/>
    </source>
</evidence>
<feature type="transmembrane region" description="Helical" evidence="8">
    <location>
        <begin position="252"/>
        <end position="271"/>
    </location>
</feature>
<keyword evidence="12" id="KW-1185">Reference proteome</keyword>
<keyword evidence="4 8" id="KW-0812">Transmembrane</keyword>
<reference evidence="11" key="2">
    <citation type="submission" date="2014-09" db="EMBL/GenBank/DDBJ databases">
        <authorList>
            <person name="Gomez-Valero L."/>
        </authorList>
    </citation>
    <scope>NUCLEOTIDE SEQUENCE [LARGE SCALE GENOMIC DNA]</scope>
    <source>
        <strain evidence="11">ATCC33218</strain>
    </source>
</reference>
<comment type="subcellular location">
    <subcellularLocation>
        <location evidence="1">Cell membrane</location>
        <topology evidence="1">Multi-pass membrane protein</topology>
    </subcellularLocation>
</comment>
<dbReference type="STRING" id="451.B6N58_04705"/>
<accession>A0A098GJ80</accession>
<feature type="transmembrane region" description="Helical" evidence="8">
    <location>
        <begin position="103"/>
        <end position="125"/>
    </location>
</feature>
<evidence type="ECO:0000256" key="4">
    <source>
        <dbReference type="ARBA" id="ARBA00022692"/>
    </source>
</evidence>
<dbReference type="SUPFAM" id="SSF118215">
    <property type="entry name" value="Proton glutamate symport protein"/>
    <property type="match status" value="1"/>
</dbReference>
<feature type="transmembrane region" description="Helical" evidence="8">
    <location>
        <begin position="176"/>
        <end position="195"/>
    </location>
</feature>
<dbReference type="FunFam" id="1.10.3860.10:FF:000001">
    <property type="entry name" value="C4-dicarboxylate transport protein"/>
    <property type="match status" value="1"/>
</dbReference>
<dbReference type="PROSITE" id="PS00713">
    <property type="entry name" value="NA_DICARBOXYL_SYMP_1"/>
    <property type="match status" value="1"/>
</dbReference>
<dbReference type="PANTHER" id="PTHR42865">
    <property type="entry name" value="PROTON/GLUTAMATE-ASPARTATE SYMPORTER"/>
    <property type="match status" value="1"/>
</dbReference>
<dbReference type="GO" id="GO:0005886">
    <property type="term" value="C:plasma membrane"/>
    <property type="evidence" value="ECO:0007669"/>
    <property type="project" value="UniProtKB-SubCell"/>
</dbReference>
<feature type="transmembrane region" description="Helical" evidence="8">
    <location>
        <begin position="332"/>
        <end position="350"/>
    </location>
</feature>
<dbReference type="PANTHER" id="PTHR42865:SF1">
    <property type="entry name" value="AEROBIC C4-DICARBOXYLATE TRANSPORT PROTEIN"/>
    <property type="match status" value="1"/>
</dbReference>
<protein>
    <submittedName>
        <fullName evidence="9 10">C4-dicarboxylate transport protein</fullName>
    </submittedName>
</protein>
<evidence type="ECO:0000256" key="8">
    <source>
        <dbReference type="SAM" id="Phobius"/>
    </source>
</evidence>
<reference evidence="10 12" key="3">
    <citation type="submission" date="2016-10" db="EMBL/GenBank/DDBJ databases">
        <authorList>
            <person name="Varghese N."/>
            <person name="Submissions S."/>
        </authorList>
    </citation>
    <scope>NUCLEOTIDE SEQUENCE [LARGE SCALE GENOMIC DNA]</scope>
    <source>
        <strain evidence="10 12">ATCC 33218</strain>
    </source>
</reference>
<organism evidence="9 11">
    <name type="scientific">Legionella micdadei</name>
    <name type="common">Tatlockia micdadei</name>
    <dbReference type="NCBI Taxonomy" id="451"/>
    <lineage>
        <taxon>Bacteria</taxon>
        <taxon>Pseudomonadati</taxon>
        <taxon>Pseudomonadota</taxon>
        <taxon>Gammaproteobacteria</taxon>
        <taxon>Legionellales</taxon>
        <taxon>Legionellaceae</taxon>
        <taxon>Legionella</taxon>
    </lineage>
</organism>
<evidence type="ECO:0000313" key="9">
    <source>
        <dbReference type="EMBL" id="CEG61561.1"/>
    </source>
</evidence>
<keyword evidence="3" id="KW-1003">Cell membrane</keyword>
<feature type="transmembrane region" description="Helical" evidence="8">
    <location>
        <begin position="207"/>
        <end position="232"/>
    </location>
</feature>
<evidence type="ECO:0000313" key="10">
    <source>
        <dbReference type="EMBL" id="SCY45949.1"/>
    </source>
</evidence>
<reference evidence="9" key="1">
    <citation type="submission" date="2014-09" db="EMBL/GenBank/DDBJ databases">
        <authorList>
            <person name="GOMEZ-VALERO Laura"/>
        </authorList>
    </citation>
    <scope>NUCLEOTIDE SEQUENCE</scope>
    <source>
        <strain evidence="9">ATCC33218</strain>
    </source>
</reference>
<dbReference type="Gene3D" id="1.10.3860.10">
    <property type="entry name" value="Sodium:dicarboxylate symporter"/>
    <property type="match status" value="1"/>
</dbReference>
<dbReference type="InterPro" id="IPR001991">
    <property type="entry name" value="Na-dicarboxylate_symporter"/>
</dbReference>
<keyword evidence="6 8" id="KW-1133">Transmembrane helix</keyword>
<dbReference type="PROSITE" id="PS00714">
    <property type="entry name" value="NA_DICARBOXYL_SYMP_2"/>
    <property type="match status" value="1"/>
</dbReference>
<feature type="transmembrane region" description="Helical" evidence="8">
    <location>
        <begin position="357"/>
        <end position="382"/>
    </location>
</feature>
<dbReference type="PRINTS" id="PR00173">
    <property type="entry name" value="EDTRNSPORT"/>
</dbReference>
<dbReference type="InterPro" id="IPR036458">
    <property type="entry name" value="Na:dicarbo_symporter_sf"/>
</dbReference>
<gene>
    <name evidence="9" type="primary">dctA</name>
    <name evidence="9" type="ORF">LMI_2292</name>
    <name evidence="10" type="ORF">SAMN02982997_01768</name>
</gene>
<name>A0A098GJ80_LEGMI</name>
<keyword evidence="2" id="KW-0813">Transport</keyword>
<dbReference type="Proteomes" id="UP000032414">
    <property type="component" value="Chromosome I"/>
</dbReference>
<evidence type="ECO:0000256" key="7">
    <source>
        <dbReference type="ARBA" id="ARBA00023136"/>
    </source>
</evidence>
<dbReference type="AlphaFoldDB" id="A0A098GJ80"/>
<dbReference type="PATRIC" id="fig|451.8.peg.2991"/>
<feature type="transmembrane region" description="Helical" evidence="8">
    <location>
        <begin position="73"/>
        <end position="91"/>
    </location>
</feature>
<evidence type="ECO:0000313" key="12">
    <source>
        <dbReference type="Proteomes" id="UP000182998"/>
    </source>
</evidence>
<dbReference type="Pfam" id="PF00375">
    <property type="entry name" value="SDF"/>
    <property type="match status" value="1"/>
</dbReference>
<dbReference type="HOGENOM" id="CLU_019375_7_0_6"/>
<sequence>MMLELELEEKLIDAQASQKYLEKNLIKKTELHKQLYFQVMVSIIMGILLGHFYPELAMKMKPLGDGFIKLIKMMIAPIIFTTVVTGISGMKDIKEVGRIGIKALIYFEVLTTFALIIGLVVANLYQPGAGLNIDVHSLNSKSIANYTSQTAAFDTVDFLLNIIPDTLVSAFTKGEILPVLFVSILFGFGILKGGEKLQPFTKLIDQFSTVLFSIIGFIMKVAPIGAFGAMAYAIGAYGIHTLVALSKLLADVYLTSLFFIFIVLGFIAKTFKFSLWRFLKYIKEELFIVLGTSSSEVALPRMISKLEKLGCGKTVVGLVLPAGYTFNLDGTSIYLTIATLFIAQALNIDLSLSQQLTLIAVLLLTSKGAAAVTGGGFIVLAATLSSMHTIPVEGVVLLLGIDRFMSAARSFTNLIGNGVATIVIAKWEGDFDSNAAKKALEG</sequence>
<evidence type="ECO:0000256" key="3">
    <source>
        <dbReference type="ARBA" id="ARBA00022475"/>
    </source>
</evidence>
<evidence type="ECO:0000256" key="5">
    <source>
        <dbReference type="ARBA" id="ARBA00022847"/>
    </source>
</evidence>
<dbReference type="EMBL" id="FMVN01000008">
    <property type="protein sequence ID" value="SCY45949.1"/>
    <property type="molecule type" value="Genomic_DNA"/>
</dbReference>
<dbReference type="InterPro" id="IPR018107">
    <property type="entry name" value="Na-dicarboxylate_symporter_CS"/>
</dbReference>
<dbReference type="KEGG" id="tmc:LMI_2292"/>
<dbReference type="Proteomes" id="UP000182998">
    <property type="component" value="Unassembled WGS sequence"/>
</dbReference>
<keyword evidence="5" id="KW-0769">Symport</keyword>
<dbReference type="NCBIfam" id="NF002461">
    <property type="entry name" value="PRK01663.1"/>
    <property type="match status" value="1"/>
</dbReference>